<gene>
    <name evidence="2" type="ORF">NGB36_10595</name>
</gene>
<dbReference type="SUPFAM" id="SSF56524">
    <property type="entry name" value="Oxidoreductase molybdopterin-binding domain"/>
    <property type="match status" value="1"/>
</dbReference>
<evidence type="ECO:0000313" key="3">
    <source>
        <dbReference type="Proteomes" id="UP001057702"/>
    </source>
</evidence>
<evidence type="ECO:0000259" key="1">
    <source>
        <dbReference type="Pfam" id="PF00174"/>
    </source>
</evidence>
<accession>A0ABT1PTM2</accession>
<dbReference type="Gene3D" id="3.90.420.10">
    <property type="entry name" value="Oxidoreductase, molybdopterin-binding domain"/>
    <property type="match status" value="1"/>
</dbReference>
<dbReference type="InterPro" id="IPR036374">
    <property type="entry name" value="OxRdtase_Mopterin-bd_sf"/>
</dbReference>
<name>A0ABT1PTM2_9ACTN</name>
<dbReference type="Proteomes" id="UP001057702">
    <property type="component" value="Unassembled WGS sequence"/>
</dbReference>
<evidence type="ECO:0000313" key="2">
    <source>
        <dbReference type="EMBL" id="MCQ4081036.1"/>
    </source>
</evidence>
<protein>
    <submittedName>
        <fullName evidence="2">Molybdopterin-dependent oxidoreductase</fullName>
    </submittedName>
</protein>
<dbReference type="Pfam" id="PF00174">
    <property type="entry name" value="Oxidored_molyb"/>
    <property type="match status" value="1"/>
</dbReference>
<dbReference type="EMBL" id="JANFNG010000006">
    <property type="protein sequence ID" value="MCQ4081036.1"/>
    <property type="molecule type" value="Genomic_DNA"/>
</dbReference>
<dbReference type="RefSeq" id="WP_255919947.1">
    <property type="nucleotide sequence ID" value="NZ_JANFNG010000006.1"/>
</dbReference>
<sequence length="165" mass="17992">MSRTTAPPLTTTVRTGPLRLHGDLRHPADLTVEQLRHFSAHQADVVFDCATNGAQHHAFTGPLLRDVITRAEPAFDVRRRKDRSRFLVAVFGRDGHRAVLSWPEIDAEFGNAPVLLATSLDGNPLDAEGSQLVVPSDACGARYVSAITEIWVGAYRPTNTEADLA</sequence>
<proteinExistence type="predicted"/>
<reference evidence="2" key="1">
    <citation type="submission" date="2022-06" db="EMBL/GenBank/DDBJ databases">
        <title>Draft genome sequence of Streptomyces sp. RB6PN25 isolated from peat swamp forest in Thailand.</title>
        <authorList>
            <person name="Duangmal K."/>
            <person name="Klaysubun C."/>
        </authorList>
    </citation>
    <scope>NUCLEOTIDE SEQUENCE</scope>
    <source>
        <strain evidence="2">RB6PN25</strain>
    </source>
</reference>
<feature type="domain" description="Oxidoreductase molybdopterin-binding" evidence="1">
    <location>
        <begin position="18"/>
        <end position="155"/>
    </location>
</feature>
<dbReference type="InterPro" id="IPR000572">
    <property type="entry name" value="OxRdtase_Mopterin-bd_dom"/>
</dbReference>
<comment type="caution">
    <text evidence="2">The sequence shown here is derived from an EMBL/GenBank/DDBJ whole genome shotgun (WGS) entry which is preliminary data.</text>
</comment>
<keyword evidence="3" id="KW-1185">Reference proteome</keyword>
<organism evidence="2 3">
    <name type="scientific">Streptomyces humicola</name>
    <dbReference type="NCBI Taxonomy" id="2953240"/>
    <lineage>
        <taxon>Bacteria</taxon>
        <taxon>Bacillati</taxon>
        <taxon>Actinomycetota</taxon>
        <taxon>Actinomycetes</taxon>
        <taxon>Kitasatosporales</taxon>
        <taxon>Streptomycetaceae</taxon>
        <taxon>Streptomyces</taxon>
    </lineage>
</organism>